<feature type="coiled-coil region" evidence="1">
    <location>
        <begin position="188"/>
        <end position="215"/>
    </location>
</feature>
<dbReference type="PANTHER" id="PTHR38693">
    <property type="entry name" value="UBIQUINONE BIOSYNTHESIS PROTEIN UBIJ"/>
    <property type="match status" value="1"/>
</dbReference>
<organism evidence="2 3">
    <name type="scientific">Acinetobacter pollinis</name>
    <dbReference type="NCBI Taxonomy" id="2605270"/>
    <lineage>
        <taxon>Bacteria</taxon>
        <taxon>Pseudomonadati</taxon>
        <taxon>Pseudomonadota</taxon>
        <taxon>Gammaproteobacteria</taxon>
        <taxon>Moraxellales</taxon>
        <taxon>Moraxellaceae</taxon>
        <taxon>Acinetobacter</taxon>
    </lineage>
</organism>
<name>A0ABU6DSW3_9GAMM</name>
<keyword evidence="3" id="KW-1185">Reference proteome</keyword>
<keyword evidence="1" id="KW-0175">Coiled coil</keyword>
<evidence type="ECO:0008006" key="4">
    <source>
        <dbReference type="Google" id="ProtNLM"/>
    </source>
</evidence>
<evidence type="ECO:0000313" key="3">
    <source>
        <dbReference type="Proteomes" id="UP001339883"/>
    </source>
</evidence>
<proteinExistence type="predicted"/>
<reference evidence="2 3" key="1">
    <citation type="submission" date="2019-08" db="EMBL/GenBank/DDBJ databases">
        <title>Five species of Acinetobacter isolated from floral nectar and animal pollinators.</title>
        <authorList>
            <person name="Hendry T.A."/>
        </authorList>
    </citation>
    <scope>NUCLEOTIDE SEQUENCE [LARGE SCALE GENOMIC DNA]</scope>
    <source>
        <strain evidence="2 3">MD18.27</strain>
    </source>
</reference>
<accession>A0ABU6DSW3</accession>
<dbReference type="PANTHER" id="PTHR38693:SF1">
    <property type="entry name" value="UBIQUINONE BIOSYNTHESIS ACCESSORY FACTOR UBIJ"/>
    <property type="match status" value="1"/>
</dbReference>
<protein>
    <recommendedName>
        <fullName evidence="4">Ubiquinone biosynthesis accessory factor UbiJ</fullName>
    </recommendedName>
</protein>
<dbReference type="InterPro" id="IPR038989">
    <property type="entry name" value="UbiJ"/>
</dbReference>
<dbReference type="RefSeq" id="WP_325775365.1">
    <property type="nucleotide sequence ID" value="NZ_VTDN01000005.1"/>
</dbReference>
<gene>
    <name evidence="2" type="ORF">I2F25_07810</name>
</gene>
<dbReference type="EMBL" id="VTDN01000005">
    <property type="protein sequence ID" value="MEB5476941.1"/>
    <property type="molecule type" value="Genomic_DNA"/>
</dbReference>
<sequence>MWSVLALSTAEKMVNRWVDLDTLTRIQLNSLEGQRLRVIIDSPQISIDVLFDAEKIRLEPTVTGHTSAPSLFKQRPFDKKQHVVEATATLHVKNLVELAKLLLNQDVGNIPLQGDYHLLQKIQDILQHMKPDIATSMSPWIGVNLSSGIGGTLQVVPKYIQRSIQSQIFFLEDIIKEDSKLFAARWEMDDLNQGTRQLQQNIDRLDAKIKLLQKKLHLNHTGD</sequence>
<comment type="caution">
    <text evidence="2">The sequence shown here is derived from an EMBL/GenBank/DDBJ whole genome shotgun (WGS) entry which is preliminary data.</text>
</comment>
<evidence type="ECO:0000256" key="1">
    <source>
        <dbReference type="SAM" id="Coils"/>
    </source>
</evidence>
<evidence type="ECO:0000313" key="2">
    <source>
        <dbReference type="EMBL" id="MEB5476941.1"/>
    </source>
</evidence>
<dbReference type="Proteomes" id="UP001339883">
    <property type="component" value="Unassembled WGS sequence"/>
</dbReference>